<dbReference type="PANTHER" id="PTHR30349:SF64">
    <property type="entry name" value="PROPHAGE INTEGRASE INTD-RELATED"/>
    <property type="match status" value="1"/>
</dbReference>
<dbReference type="InterPro" id="IPR010998">
    <property type="entry name" value="Integrase_recombinase_N"/>
</dbReference>
<keyword evidence="4" id="KW-0233">DNA recombination</keyword>
<dbReference type="InterPro" id="IPR013762">
    <property type="entry name" value="Integrase-like_cat_sf"/>
</dbReference>
<evidence type="ECO:0000259" key="7">
    <source>
        <dbReference type="PROSITE" id="PS51900"/>
    </source>
</evidence>
<name>A0ABX3H2Y4_PAEBO</name>
<evidence type="ECO:0000256" key="3">
    <source>
        <dbReference type="ARBA" id="ARBA00023125"/>
    </source>
</evidence>
<evidence type="ECO:0000313" key="8">
    <source>
        <dbReference type="EMBL" id="OMD42778.1"/>
    </source>
</evidence>
<keyword evidence="2" id="KW-0229">DNA integration</keyword>
<dbReference type="PROSITE" id="PS51900">
    <property type="entry name" value="CB"/>
    <property type="match status" value="1"/>
</dbReference>
<proteinExistence type="inferred from homology"/>
<feature type="domain" description="Tyr recombinase" evidence="6">
    <location>
        <begin position="166"/>
        <end position="363"/>
    </location>
</feature>
<keyword evidence="3 5" id="KW-0238">DNA-binding</keyword>
<dbReference type="Pfam" id="PF00589">
    <property type="entry name" value="Phage_integrase"/>
    <property type="match status" value="1"/>
</dbReference>
<organism evidence="8 9">
    <name type="scientific">Paenibacillus borealis</name>
    <dbReference type="NCBI Taxonomy" id="160799"/>
    <lineage>
        <taxon>Bacteria</taxon>
        <taxon>Bacillati</taxon>
        <taxon>Bacillota</taxon>
        <taxon>Bacilli</taxon>
        <taxon>Bacillales</taxon>
        <taxon>Paenibacillaceae</taxon>
        <taxon>Paenibacillus</taxon>
    </lineage>
</organism>
<evidence type="ECO:0000256" key="1">
    <source>
        <dbReference type="ARBA" id="ARBA00008857"/>
    </source>
</evidence>
<dbReference type="Gene3D" id="1.10.150.130">
    <property type="match status" value="1"/>
</dbReference>
<dbReference type="SUPFAM" id="SSF56349">
    <property type="entry name" value="DNA breaking-rejoining enzymes"/>
    <property type="match status" value="1"/>
</dbReference>
<comment type="similarity">
    <text evidence="1">Belongs to the 'phage' integrase family.</text>
</comment>
<evidence type="ECO:0000313" key="9">
    <source>
        <dbReference type="Proteomes" id="UP000187412"/>
    </source>
</evidence>
<sequence length="370" mass="43244">MAGSIQKIKNKYRITKELGKDNNGKRLREYSYASTEAEAKKLLAEFEYNQQRNSLVQPSSITVLDFLEHWMENYVKYNCEETTAYGYRNIIYKHVAPYLGEIQLQKLQPTHIQQYYKHLMDEKGLSPNTVHKHHANLRKALDYGLKQQFLYRNVADAVSLPRKRTFEGKSYTKEQLNELLKKLKDSKIELPINLSVFLGLRREEVVGLKWKWIDLQNRKLQIQEVRTSAGKNVIIKTPKTDKSRRTLFLGDELYELLLRTQVRQSELKKALGKEYEDSGYVVTRDDGKPYRVNSLTEQFKDFLEKNNLPRIRLHDLRHSFASVLYDEGVDLLAISQALGHSDIGTTSRIYTHRFDKTHKSTLNAMSNALR</sequence>
<dbReference type="RefSeq" id="WP_076113223.1">
    <property type="nucleotide sequence ID" value="NZ_MPTB01000038.1"/>
</dbReference>
<protein>
    <submittedName>
        <fullName evidence="8">Site-specific integrase</fullName>
    </submittedName>
</protein>
<dbReference type="PANTHER" id="PTHR30349">
    <property type="entry name" value="PHAGE INTEGRASE-RELATED"/>
    <property type="match status" value="1"/>
</dbReference>
<evidence type="ECO:0000256" key="4">
    <source>
        <dbReference type="ARBA" id="ARBA00023172"/>
    </source>
</evidence>
<dbReference type="InterPro" id="IPR004107">
    <property type="entry name" value="Integrase_SAM-like_N"/>
</dbReference>
<dbReference type="InterPro" id="IPR002104">
    <property type="entry name" value="Integrase_catalytic"/>
</dbReference>
<dbReference type="PROSITE" id="PS51898">
    <property type="entry name" value="TYR_RECOMBINASE"/>
    <property type="match status" value="1"/>
</dbReference>
<reference evidence="8 9" key="1">
    <citation type="submission" date="2016-10" db="EMBL/GenBank/DDBJ databases">
        <title>Paenibacillus species isolates.</title>
        <authorList>
            <person name="Beno S.M."/>
        </authorList>
    </citation>
    <scope>NUCLEOTIDE SEQUENCE [LARGE SCALE GENOMIC DNA]</scope>
    <source>
        <strain evidence="8 9">FSL H7-0744</strain>
    </source>
</reference>
<evidence type="ECO:0000256" key="5">
    <source>
        <dbReference type="PROSITE-ProRule" id="PRU01248"/>
    </source>
</evidence>
<comment type="caution">
    <text evidence="8">The sequence shown here is derived from an EMBL/GenBank/DDBJ whole genome shotgun (WGS) entry which is preliminary data.</text>
</comment>
<accession>A0ABX3H2Y4</accession>
<evidence type="ECO:0000259" key="6">
    <source>
        <dbReference type="PROSITE" id="PS51898"/>
    </source>
</evidence>
<dbReference type="Proteomes" id="UP000187412">
    <property type="component" value="Unassembled WGS sequence"/>
</dbReference>
<dbReference type="InterPro" id="IPR050090">
    <property type="entry name" value="Tyrosine_recombinase_XerCD"/>
</dbReference>
<dbReference type="Gene3D" id="1.10.443.10">
    <property type="entry name" value="Intergrase catalytic core"/>
    <property type="match status" value="1"/>
</dbReference>
<gene>
    <name evidence="8" type="ORF">BSK56_24865</name>
</gene>
<dbReference type="InterPro" id="IPR044068">
    <property type="entry name" value="CB"/>
</dbReference>
<keyword evidence="9" id="KW-1185">Reference proteome</keyword>
<dbReference type="Pfam" id="PF14659">
    <property type="entry name" value="Phage_int_SAM_3"/>
    <property type="match status" value="1"/>
</dbReference>
<dbReference type="EMBL" id="MPTB01000038">
    <property type="protein sequence ID" value="OMD42778.1"/>
    <property type="molecule type" value="Genomic_DNA"/>
</dbReference>
<evidence type="ECO:0000256" key="2">
    <source>
        <dbReference type="ARBA" id="ARBA00022908"/>
    </source>
</evidence>
<dbReference type="InterPro" id="IPR011010">
    <property type="entry name" value="DNA_brk_join_enz"/>
</dbReference>
<dbReference type="CDD" id="cd01189">
    <property type="entry name" value="INT_ICEBs1_C_like"/>
    <property type="match status" value="1"/>
</dbReference>
<feature type="domain" description="Core-binding (CB)" evidence="7">
    <location>
        <begin position="65"/>
        <end position="145"/>
    </location>
</feature>